<comment type="caution">
    <text evidence="5">The sequence shown here is derived from an EMBL/GenBank/DDBJ whole genome shotgun (WGS) entry which is preliminary data.</text>
</comment>
<dbReference type="Gene3D" id="1.10.1740.10">
    <property type="match status" value="1"/>
</dbReference>
<proteinExistence type="inferred from homology"/>
<dbReference type="GO" id="GO:0003677">
    <property type="term" value="F:DNA binding"/>
    <property type="evidence" value="ECO:0007669"/>
    <property type="project" value="InterPro"/>
</dbReference>
<evidence type="ECO:0000313" key="5">
    <source>
        <dbReference type="EMBL" id="RHC89535.1"/>
    </source>
</evidence>
<dbReference type="Pfam" id="PF08281">
    <property type="entry name" value="Sigma70_r4_2"/>
    <property type="match status" value="1"/>
</dbReference>
<evidence type="ECO:0000256" key="4">
    <source>
        <dbReference type="ARBA" id="ARBA00023163"/>
    </source>
</evidence>
<reference evidence="5 6" key="1">
    <citation type="submission" date="2018-08" db="EMBL/GenBank/DDBJ databases">
        <title>A genome reference for cultivated species of the human gut microbiota.</title>
        <authorList>
            <person name="Zou Y."/>
            <person name="Xue W."/>
            <person name="Luo G."/>
        </authorList>
    </citation>
    <scope>NUCLEOTIDE SEQUENCE [LARGE SCALE GENOMIC DNA]</scope>
    <source>
        <strain evidence="5 6">AM34-17</strain>
    </source>
</reference>
<dbReference type="InterPro" id="IPR013325">
    <property type="entry name" value="RNA_pol_sigma_r2"/>
</dbReference>
<dbReference type="GO" id="GO:0016987">
    <property type="term" value="F:sigma factor activity"/>
    <property type="evidence" value="ECO:0007669"/>
    <property type="project" value="UniProtKB-KW"/>
</dbReference>
<dbReference type="InterPro" id="IPR013249">
    <property type="entry name" value="RNA_pol_sigma70_r4_t2"/>
</dbReference>
<protein>
    <submittedName>
        <fullName evidence="5">RNA polymerase sigma factor</fullName>
    </submittedName>
</protein>
<dbReference type="InterPro" id="IPR039425">
    <property type="entry name" value="RNA_pol_sigma-70-like"/>
</dbReference>
<dbReference type="PANTHER" id="PTHR43133">
    <property type="entry name" value="RNA POLYMERASE ECF-TYPE SIGMA FACTO"/>
    <property type="match status" value="1"/>
</dbReference>
<dbReference type="Proteomes" id="UP000286260">
    <property type="component" value="Unassembled WGS sequence"/>
</dbReference>
<dbReference type="SUPFAM" id="SSF88946">
    <property type="entry name" value="Sigma2 domain of RNA polymerase sigma factors"/>
    <property type="match status" value="1"/>
</dbReference>
<dbReference type="InterPro" id="IPR013324">
    <property type="entry name" value="RNA_pol_sigma_r3/r4-like"/>
</dbReference>
<dbReference type="SUPFAM" id="SSF88659">
    <property type="entry name" value="Sigma3 and sigma4 domains of RNA polymerase sigma factors"/>
    <property type="match status" value="1"/>
</dbReference>
<dbReference type="InterPro" id="IPR036388">
    <property type="entry name" value="WH-like_DNA-bd_sf"/>
</dbReference>
<evidence type="ECO:0000256" key="3">
    <source>
        <dbReference type="ARBA" id="ARBA00023082"/>
    </source>
</evidence>
<keyword evidence="3" id="KW-0731">Sigma factor</keyword>
<sequence length="181" mass="21069">MSIKDDKELVELTAKEPEKGFRYLMTKYKEAVYWHIRRLVVTHEDAQDATQETFIRVFRSLSDFKGECTLRSWVYRIATNEALRLLDRYKKEERVSLDDSSSELSNLMADEFVDYNDLEAVKLQKAILSLPTKQQLAFNLRYYNDLGYDEIAGIIGSTTDGVKSSYHIAKDKIVKYMNANN</sequence>
<keyword evidence="2" id="KW-0805">Transcription regulation</keyword>
<dbReference type="Gene3D" id="1.10.10.10">
    <property type="entry name" value="Winged helix-like DNA-binding domain superfamily/Winged helix DNA-binding domain"/>
    <property type="match status" value="1"/>
</dbReference>
<accession>A0A3R6HWY5</accession>
<dbReference type="Pfam" id="PF04542">
    <property type="entry name" value="Sigma70_r2"/>
    <property type="match status" value="1"/>
</dbReference>
<dbReference type="InterPro" id="IPR014284">
    <property type="entry name" value="RNA_pol_sigma-70_dom"/>
</dbReference>
<keyword evidence="4" id="KW-0804">Transcription</keyword>
<gene>
    <name evidence="5" type="ORF">DW828_03085</name>
</gene>
<name>A0A3R6HWY5_9BACT</name>
<comment type="similarity">
    <text evidence="1">Belongs to the sigma-70 factor family. ECF subfamily.</text>
</comment>
<dbReference type="PANTHER" id="PTHR43133:SF51">
    <property type="entry name" value="RNA POLYMERASE SIGMA FACTOR"/>
    <property type="match status" value="1"/>
</dbReference>
<dbReference type="EMBL" id="QSII01000002">
    <property type="protein sequence ID" value="RHC89535.1"/>
    <property type="molecule type" value="Genomic_DNA"/>
</dbReference>
<dbReference type="NCBIfam" id="TIGR02937">
    <property type="entry name" value="sigma70-ECF"/>
    <property type="match status" value="1"/>
</dbReference>
<dbReference type="AlphaFoldDB" id="A0A3R6HWY5"/>
<organism evidence="5 6">
    <name type="scientific">Parabacteroides merdae</name>
    <dbReference type="NCBI Taxonomy" id="46503"/>
    <lineage>
        <taxon>Bacteria</taxon>
        <taxon>Pseudomonadati</taxon>
        <taxon>Bacteroidota</taxon>
        <taxon>Bacteroidia</taxon>
        <taxon>Bacteroidales</taxon>
        <taxon>Tannerellaceae</taxon>
        <taxon>Parabacteroides</taxon>
    </lineage>
</organism>
<dbReference type="GO" id="GO:0006352">
    <property type="term" value="P:DNA-templated transcription initiation"/>
    <property type="evidence" value="ECO:0007669"/>
    <property type="project" value="InterPro"/>
</dbReference>
<dbReference type="RefSeq" id="WP_103983182.1">
    <property type="nucleotide sequence ID" value="NZ_CACRUV010000051.1"/>
</dbReference>
<dbReference type="InterPro" id="IPR007627">
    <property type="entry name" value="RNA_pol_sigma70_r2"/>
</dbReference>
<evidence type="ECO:0000256" key="2">
    <source>
        <dbReference type="ARBA" id="ARBA00023015"/>
    </source>
</evidence>
<evidence type="ECO:0000256" key="1">
    <source>
        <dbReference type="ARBA" id="ARBA00010641"/>
    </source>
</evidence>
<evidence type="ECO:0000313" key="6">
    <source>
        <dbReference type="Proteomes" id="UP000286260"/>
    </source>
</evidence>